<organism evidence="10 11">
    <name type="scientific">Anaerocolumna aminovalerica</name>
    <dbReference type="NCBI Taxonomy" id="1527"/>
    <lineage>
        <taxon>Bacteria</taxon>
        <taxon>Bacillati</taxon>
        <taxon>Bacillota</taxon>
        <taxon>Clostridia</taxon>
        <taxon>Lachnospirales</taxon>
        <taxon>Lachnospiraceae</taxon>
        <taxon>Anaerocolumna</taxon>
    </lineage>
</organism>
<evidence type="ECO:0000256" key="1">
    <source>
        <dbReference type="ARBA" id="ARBA00022598"/>
    </source>
</evidence>
<name>A0A1I5ICA1_9FIRM</name>
<evidence type="ECO:0000259" key="9">
    <source>
        <dbReference type="PROSITE" id="PS50862"/>
    </source>
</evidence>
<dbReference type="GO" id="GO:0004824">
    <property type="term" value="F:lysine-tRNA ligase activity"/>
    <property type="evidence" value="ECO:0007669"/>
    <property type="project" value="UniProtKB-UniRule"/>
</dbReference>
<dbReference type="EMBL" id="FOWD01000042">
    <property type="protein sequence ID" value="SFO58122.1"/>
    <property type="molecule type" value="Genomic_DNA"/>
</dbReference>
<dbReference type="GO" id="GO:0016740">
    <property type="term" value="F:transferase activity"/>
    <property type="evidence" value="ECO:0007669"/>
    <property type="project" value="UniProtKB-ARBA"/>
</dbReference>
<dbReference type="InterPro" id="IPR012340">
    <property type="entry name" value="NA-bd_OB-fold"/>
</dbReference>
<evidence type="ECO:0000256" key="6">
    <source>
        <dbReference type="ARBA" id="ARBA00048573"/>
    </source>
</evidence>
<evidence type="ECO:0000256" key="3">
    <source>
        <dbReference type="ARBA" id="ARBA00022741"/>
    </source>
</evidence>
<dbReference type="SUPFAM" id="SSF55681">
    <property type="entry name" value="Class II aaRS and biotin synthetases"/>
    <property type="match status" value="1"/>
</dbReference>
<keyword evidence="11" id="KW-1185">Reference proteome</keyword>
<dbReference type="GO" id="GO:0000049">
    <property type="term" value="F:tRNA binding"/>
    <property type="evidence" value="ECO:0007669"/>
    <property type="project" value="TreeGrafter"/>
</dbReference>
<evidence type="ECO:0000313" key="10">
    <source>
        <dbReference type="EMBL" id="SFO58122.1"/>
    </source>
</evidence>
<dbReference type="Pfam" id="PF01336">
    <property type="entry name" value="tRNA_anti-codon"/>
    <property type="match status" value="1"/>
</dbReference>
<dbReference type="GO" id="GO:0006430">
    <property type="term" value="P:lysyl-tRNA aminoacylation"/>
    <property type="evidence" value="ECO:0007669"/>
    <property type="project" value="UniProtKB-UniRule"/>
</dbReference>
<feature type="domain" description="Aminoacyl-transfer RNA synthetases class-II family profile" evidence="9">
    <location>
        <begin position="168"/>
        <end position="486"/>
    </location>
</feature>
<reference evidence="10 11" key="1">
    <citation type="submission" date="2016-10" db="EMBL/GenBank/DDBJ databases">
        <authorList>
            <person name="de Groot N.N."/>
        </authorList>
    </citation>
    <scope>NUCLEOTIDE SEQUENCE [LARGE SCALE GENOMIC DNA]</scope>
    <source>
        <strain evidence="10 11">DSM 1283</strain>
    </source>
</reference>
<feature type="binding site" evidence="7">
    <location>
        <position position="405"/>
    </location>
    <ligand>
        <name>Mg(2+)</name>
        <dbReference type="ChEBI" id="CHEBI:18420"/>
        <label>2</label>
    </ligand>
</feature>
<dbReference type="GO" id="GO:0005524">
    <property type="term" value="F:ATP binding"/>
    <property type="evidence" value="ECO:0007669"/>
    <property type="project" value="UniProtKB-UniRule"/>
</dbReference>
<keyword evidence="7" id="KW-0963">Cytoplasm</keyword>
<keyword evidence="5 7" id="KW-0030">Aminoacyl-tRNA synthetase</keyword>
<comment type="subcellular location">
    <subcellularLocation>
        <location evidence="7">Cytoplasm</location>
    </subcellularLocation>
</comment>
<comment type="cofactor">
    <cofactor evidence="7 8">
        <name>Mg(2+)</name>
        <dbReference type="ChEBI" id="CHEBI:18420"/>
    </cofactor>
    <text evidence="7 8">Binds 3 Mg(2+) ions per subunit.</text>
</comment>
<dbReference type="InterPro" id="IPR044136">
    <property type="entry name" value="Lys-tRNA-ligase_II_N"/>
</dbReference>
<dbReference type="EC" id="6.1.1.6" evidence="7"/>
<dbReference type="InterPro" id="IPR004364">
    <property type="entry name" value="Aa-tRNA-synt_II"/>
</dbReference>
<keyword evidence="1 7" id="KW-0436">Ligase</keyword>
<dbReference type="AlphaFoldDB" id="A0A1I5ICA1"/>
<dbReference type="GO" id="GO:0005829">
    <property type="term" value="C:cytosol"/>
    <property type="evidence" value="ECO:0007669"/>
    <property type="project" value="TreeGrafter"/>
</dbReference>
<evidence type="ECO:0000256" key="2">
    <source>
        <dbReference type="ARBA" id="ARBA00022723"/>
    </source>
</evidence>
<dbReference type="Gene3D" id="2.40.50.140">
    <property type="entry name" value="Nucleic acid-binding proteins"/>
    <property type="match status" value="1"/>
</dbReference>
<sequence>MIENSLDESRMNKLEFVRGRTNPYPERFEKTHELKDIIALEDGISGVRAAGRIVLMRKMGKLSFLTIFDVNGKVQIAIKKDTVGEEEYEFFKKSFDIGDFIGVQGDIFTTQTGEKTLRASKIYFLGKALRALPEKFHGITNIDSCFRQRYLDLIMNKETRDRFLFKFNFIKEVRRFLEDNGYMEIETPVLIDHPSGALARPFISHHNALDMNVYLRIAPETYLKRAIIGGFTKVFEFARCFRNEGIDASHLQDFTMLEGYCAYYNYLDNMAFLQEMLINVITKLFGKAQITIGDKEIDFSGEWPIVTFRDLIYGDCGIDINQYDTAEMLIAEIERMGIQLESETDIHMLGRGNLIDLLYKKVSRPSIIDPTFLIEHPTSLSPLARANDDNPEVVDRFQLIINGAEIINAYSELVNPIEQKNRLMEQARLKAGGDEEAMFMDNDYITAMEYGMPPISGWGMGVDRVLQVLTGQDNIKNLIMFPLLRPLE</sequence>
<dbReference type="Pfam" id="PF00152">
    <property type="entry name" value="tRNA-synt_2"/>
    <property type="match status" value="1"/>
</dbReference>
<comment type="similarity">
    <text evidence="7">Belongs to the class-II aminoacyl-tRNA synthetase family.</text>
</comment>
<dbReference type="InterPro" id="IPR006195">
    <property type="entry name" value="aa-tRNA-synth_II"/>
</dbReference>
<dbReference type="SUPFAM" id="SSF50249">
    <property type="entry name" value="Nucleic acid-binding proteins"/>
    <property type="match status" value="1"/>
</dbReference>
<comment type="subunit">
    <text evidence="7">Homodimer.</text>
</comment>
<dbReference type="InterPro" id="IPR018149">
    <property type="entry name" value="Lys-tRNA-synth_II_C"/>
</dbReference>
<keyword evidence="7 8" id="KW-0460">Magnesium</keyword>
<keyword evidence="7" id="KW-0648">Protein biosynthesis</keyword>
<dbReference type="NCBIfam" id="NF001756">
    <property type="entry name" value="PRK00484.1"/>
    <property type="match status" value="1"/>
</dbReference>
<dbReference type="STRING" id="1527.SAMN04489757_14238"/>
<dbReference type="InterPro" id="IPR045864">
    <property type="entry name" value="aa-tRNA-synth_II/BPL/LPL"/>
</dbReference>
<dbReference type="Proteomes" id="UP000198806">
    <property type="component" value="Unassembled WGS sequence"/>
</dbReference>
<dbReference type="CDD" id="cd04322">
    <property type="entry name" value="LysRS_N"/>
    <property type="match status" value="1"/>
</dbReference>
<dbReference type="RefSeq" id="WP_207650158.1">
    <property type="nucleotide sequence ID" value="NZ_BAABFM010000015.1"/>
</dbReference>
<evidence type="ECO:0000256" key="4">
    <source>
        <dbReference type="ARBA" id="ARBA00022840"/>
    </source>
</evidence>
<dbReference type="PANTHER" id="PTHR42918">
    <property type="entry name" value="LYSYL-TRNA SYNTHETASE"/>
    <property type="match status" value="1"/>
</dbReference>
<proteinExistence type="inferred from homology"/>
<accession>A0A1I5ICA1</accession>
<keyword evidence="2 7" id="KW-0479">Metal-binding</keyword>
<dbReference type="PRINTS" id="PR00982">
    <property type="entry name" value="TRNASYNTHLYS"/>
</dbReference>
<dbReference type="InterPro" id="IPR004365">
    <property type="entry name" value="NA-bd_OB_tRNA"/>
</dbReference>
<comment type="catalytic activity">
    <reaction evidence="6 7 8">
        <text>tRNA(Lys) + L-lysine + ATP = L-lysyl-tRNA(Lys) + AMP + diphosphate</text>
        <dbReference type="Rhea" id="RHEA:20792"/>
        <dbReference type="Rhea" id="RHEA-COMP:9696"/>
        <dbReference type="Rhea" id="RHEA-COMP:9697"/>
        <dbReference type="ChEBI" id="CHEBI:30616"/>
        <dbReference type="ChEBI" id="CHEBI:32551"/>
        <dbReference type="ChEBI" id="CHEBI:33019"/>
        <dbReference type="ChEBI" id="CHEBI:78442"/>
        <dbReference type="ChEBI" id="CHEBI:78529"/>
        <dbReference type="ChEBI" id="CHEBI:456215"/>
        <dbReference type="EC" id="6.1.1.6"/>
    </reaction>
</comment>
<dbReference type="Gene3D" id="3.30.930.10">
    <property type="entry name" value="Bira Bifunctional Protein, Domain 2"/>
    <property type="match status" value="1"/>
</dbReference>
<dbReference type="HAMAP" id="MF_00252">
    <property type="entry name" value="Lys_tRNA_synth_class2"/>
    <property type="match status" value="1"/>
</dbReference>
<evidence type="ECO:0000256" key="7">
    <source>
        <dbReference type="HAMAP-Rule" id="MF_00252"/>
    </source>
</evidence>
<gene>
    <name evidence="7" type="primary">lysS</name>
    <name evidence="10" type="ORF">SAMN04489757_14238</name>
</gene>
<keyword evidence="4 7" id="KW-0067">ATP-binding</keyword>
<comment type="caution">
    <text evidence="7">Lacks conserved residue(s) required for the propagation of feature annotation.</text>
</comment>
<dbReference type="PROSITE" id="PS50862">
    <property type="entry name" value="AA_TRNA_LIGASE_II"/>
    <property type="match status" value="1"/>
</dbReference>
<evidence type="ECO:0000313" key="11">
    <source>
        <dbReference type="Proteomes" id="UP000198806"/>
    </source>
</evidence>
<evidence type="ECO:0000256" key="5">
    <source>
        <dbReference type="ARBA" id="ARBA00023146"/>
    </source>
</evidence>
<dbReference type="GO" id="GO:0000287">
    <property type="term" value="F:magnesium ion binding"/>
    <property type="evidence" value="ECO:0007669"/>
    <property type="project" value="UniProtKB-UniRule"/>
</dbReference>
<protein>
    <recommendedName>
        <fullName evidence="7">Lysine--tRNA ligase</fullName>
        <ecNumber evidence="7">6.1.1.6</ecNumber>
    </recommendedName>
    <alternativeName>
        <fullName evidence="7">Lysyl-tRNA synthetase</fullName>
        <shortName evidence="7">LysRS</shortName>
    </alternativeName>
</protein>
<feature type="binding site" evidence="7">
    <location>
        <position position="405"/>
    </location>
    <ligand>
        <name>Mg(2+)</name>
        <dbReference type="ChEBI" id="CHEBI:18420"/>
        <label>1</label>
    </ligand>
</feature>
<evidence type="ECO:0000256" key="8">
    <source>
        <dbReference type="RuleBase" id="RU000336"/>
    </source>
</evidence>
<keyword evidence="3 7" id="KW-0547">Nucleotide-binding</keyword>
<dbReference type="GO" id="GO:0140096">
    <property type="term" value="F:catalytic activity, acting on a protein"/>
    <property type="evidence" value="ECO:0007669"/>
    <property type="project" value="UniProtKB-ARBA"/>
</dbReference>
<dbReference type="NCBIfam" id="TIGR00499">
    <property type="entry name" value="lysS_bact"/>
    <property type="match status" value="1"/>
</dbReference>
<dbReference type="InterPro" id="IPR002313">
    <property type="entry name" value="Lys-tRNA-ligase_II"/>
</dbReference>
<dbReference type="PANTHER" id="PTHR42918:SF15">
    <property type="entry name" value="LYSINE--TRNA LIGASE, CHLOROPLASTIC_MITOCHONDRIAL"/>
    <property type="match status" value="1"/>
</dbReference>